<dbReference type="InterPro" id="IPR029787">
    <property type="entry name" value="Nucleotide_cyclase"/>
</dbReference>
<dbReference type="RefSeq" id="XP_005789581.1">
    <property type="nucleotide sequence ID" value="XM_005789524.1"/>
</dbReference>
<accession>A0A0D3KN17</accession>
<dbReference type="Proteomes" id="UP000013827">
    <property type="component" value="Unassembled WGS sequence"/>
</dbReference>
<reference evidence="3" key="1">
    <citation type="journal article" date="2013" name="Nature">
        <title>Pan genome of the phytoplankton Emiliania underpins its global distribution.</title>
        <authorList>
            <person name="Read B.A."/>
            <person name="Kegel J."/>
            <person name="Klute M.J."/>
            <person name="Kuo A."/>
            <person name="Lefebvre S.C."/>
            <person name="Maumus F."/>
            <person name="Mayer C."/>
            <person name="Miller J."/>
            <person name="Monier A."/>
            <person name="Salamov A."/>
            <person name="Young J."/>
            <person name="Aguilar M."/>
            <person name="Claverie J.M."/>
            <person name="Frickenhaus S."/>
            <person name="Gonzalez K."/>
            <person name="Herman E.K."/>
            <person name="Lin Y.C."/>
            <person name="Napier J."/>
            <person name="Ogata H."/>
            <person name="Sarno A.F."/>
            <person name="Shmutz J."/>
            <person name="Schroeder D."/>
            <person name="de Vargas C."/>
            <person name="Verret F."/>
            <person name="von Dassow P."/>
            <person name="Valentin K."/>
            <person name="Van de Peer Y."/>
            <person name="Wheeler G."/>
            <person name="Dacks J.B."/>
            <person name="Delwiche C.F."/>
            <person name="Dyhrman S.T."/>
            <person name="Glockner G."/>
            <person name="John U."/>
            <person name="Richards T."/>
            <person name="Worden A.Z."/>
            <person name="Zhang X."/>
            <person name="Grigoriev I.V."/>
            <person name="Allen A.E."/>
            <person name="Bidle K."/>
            <person name="Borodovsky M."/>
            <person name="Bowler C."/>
            <person name="Brownlee C."/>
            <person name="Cock J.M."/>
            <person name="Elias M."/>
            <person name="Gladyshev V.N."/>
            <person name="Groth M."/>
            <person name="Guda C."/>
            <person name="Hadaegh A."/>
            <person name="Iglesias-Rodriguez M.D."/>
            <person name="Jenkins J."/>
            <person name="Jones B.M."/>
            <person name="Lawson T."/>
            <person name="Leese F."/>
            <person name="Lindquist E."/>
            <person name="Lobanov A."/>
            <person name="Lomsadze A."/>
            <person name="Malik S.B."/>
            <person name="Marsh M.E."/>
            <person name="Mackinder L."/>
            <person name="Mock T."/>
            <person name="Mueller-Roeber B."/>
            <person name="Pagarete A."/>
            <person name="Parker M."/>
            <person name="Probert I."/>
            <person name="Quesneville H."/>
            <person name="Raines C."/>
            <person name="Rensing S.A."/>
            <person name="Riano-Pachon D.M."/>
            <person name="Richier S."/>
            <person name="Rokitta S."/>
            <person name="Shiraiwa Y."/>
            <person name="Soanes D.M."/>
            <person name="van der Giezen M."/>
            <person name="Wahlund T.M."/>
            <person name="Williams B."/>
            <person name="Wilson W."/>
            <person name="Wolfe G."/>
            <person name="Wurch L.L."/>
        </authorList>
    </citation>
    <scope>NUCLEOTIDE SEQUENCE</scope>
</reference>
<dbReference type="GeneID" id="17282422"/>
<dbReference type="KEGG" id="ehx:EMIHUDRAFT_225847"/>
<evidence type="ECO:0008006" key="4">
    <source>
        <dbReference type="Google" id="ProtNLM"/>
    </source>
</evidence>
<protein>
    <recommendedName>
        <fullName evidence="4">Guanylate cyclase domain-containing protein</fullName>
    </recommendedName>
</protein>
<dbReference type="PANTHER" id="PTHR43336:SF3">
    <property type="entry name" value="GUANYLATE CYCLASE DOMAIN-CONTAINING PROTEIN"/>
    <property type="match status" value="1"/>
</dbReference>
<name>A0A0D3KN17_EMIH1</name>
<dbReference type="PaxDb" id="2903-EOD37152"/>
<sequence>MADSDDRLFYLRDLAEIEPPRDKYDLCAAPLANTQLSDIYKAVPPPAWAGLAEEIWVPRPTEGDPAVERMRALIRRNAVAKRDAAASRSPGDRQIPMGRDERSTLLSRAKVGVKSRDRRGSNKPRRGAGKSGVWGSKSYKGAATRLLNHPYFEVSILFLTIWALFAEDDAYIRSFYFWLDVVAAGAMVPDCMPLFLDTGEASGTDASAAARAGRIARAGTKVGRLLRLLRVVRVIRLLFTSSGRSDGVAMYNPSQLGRELKSRIAKTTVLFILLLLCGDALLKAIFERPTTDATIEVALAQLYLSSRDAYASGGNGFDFQRIFLPAFLAMFERGFPFVGAANVLVRLRPVCRALDGAEYGAAGNGPATAVARLMDWQEGGMFPASTPCSDSGCYPFSFDAGDYPGWLDLARSDSATQHRPLPAKAFPPPYEDASPFYPLCSDYSVFQDPTASYKYCPWSVYHLRVDEMFPVLLYADGTTNSVSEGFNAALESNIQSISSNNKTVVAELWYTKRPLRSVEAVLSVLFTLVVCAVLGAVSFLLSRDAEQASSYTLLASAMVIQPIEKMVDAVTRLAANPAYKLEAVQEVRDETDALYASLIKIASLLQVGFGEAGNNLVAENLKKGDTVDPMVPGRVVKGAFAFCIIDNYEEVLECLGEEILPFTNTAAEIVHGHVVAHGGQANRNLGEAFLCVWKPSLDGLVEGADYEVEAAPERLSDLPPLGSAAAQAADTRMCDGALTAIRNAVRSVQSSAKLQAYNGHAAIIRAFDRCYSTKIGYGLHFGWAIEGAVGTNIKIDCSYLSPNARLESATKMYGVAVLLSEHFVAKLSPSGSSIPMAIYTDDRSNALHCSREAVMRLGEGAVVAEFQRRFGKARQESRSSCTPARSRSGLDGFVAGDWGAARRHLEVALDICPHDMPSHRLMRHMDSEANSPDLGLATKPFVAPSGWLGHHKLLSK</sequence>
<evidence type="ECO:0000313" key="2">
    <source>
        <dbReference type="EnsemblProtists" id="EOD37152"/>
    </source>
</evidence>
<dbReference type="HOGENOM" id="CLU_007387_1_0_1"/>
<evidence type="ECO:0000313" key="3">
    <source>
        <dbReference type="Proteomes" id="UP000013827"/>
    </source>
</evidence>
<keyword evidence="3" id="KW-1185">Reference proteome</keyword>
<reference evidence="2" key="2">
    <citation type="submission" date="2024-10" db="UniProtKB">
        <authorList>
            <consortium name="EnsemblProtists"/>
        </authorList>
    </citation>
    <scope>IDENTIFICATION</scope>
</reference>
<dbReference type="PANTHER" id="PTHR43336">
    <property type="entry name" value="OXYGEN SENSOR HISTIDINE KINASE RESPONSE REGULATOR DEVS/DOSS"/>
    <property type="match status" value="1"/>
</dbReference>
<feature type="region of interest" description="Disordered" evidence="1">
    <location>
        <begin position="110"/>
        <end position="133"/>
    </location>
</feature>
<dbReference type="SUPFAM" id="SSF55073">
    <property type="entry name" value="Nucleotide cyclase"/>
    <property type="match status" value="1"/>
</dbReference>
<organism evidence="2 3">
    <name type="scientific">Emiliania huxleyi (strain CCMP1516)</name>
    <dbReference type="NCBI Taxonomy" id="280463"/>
    <lineage>
        <taxon>Eukaryota</taxon>
        <taxon>Haptista</taxon>
        <taxon>Haptophyta</taxon>
        <taxon>Prymnesiophyceae</taxon>
        <taxon>Isochrysidales</taxon>
        <taxon>Noelaerhabdaceae</taxon>
        <taxon>Emiliania</taxon>
    </lineage>
</organism>
<dbReference type="Gene3D" id="3.30.70.1230">
    <property type="entry name" value="Nucleotide cyclase"/>
    <property type="match status" value="1"/>
</dbReference>
<dbReference type="EnsemblProtists" id="EOD37152">
    <property type="protein sequence ID" value="EOD37152"/>
    <property type="gene ID" value="EMIHUDRAFT_225847"/>
</dbReference>
<proteinExistence type="predicted"/>
<evidence type="ECO:0000256" key="1">
    <source>
        <dbReference type="SAM" id="MobiDB-lite"/>
    </source>
</evidence>
<dbReference type="eggNOG" id="ENOG502QQYF">
    <property type="taxonomic scope" value="Eukaryota"/>
</dbReference>
<dbReference type="AlphaFoldDB" id="A0A0D3KN17"/>